<name>A0AAE0G3V2_9CHLO</name>
<feature type="binding site" evidence="10">
    <location>
        <position position="748"/>
    </location>
    <ligand>
        <name>Ca(2+)</name>
        <dbReference type="ChEBI" id="CHEBI:29108"/>
    </ligand>
</feature>
<comment type="catalytic activity">
    <reaction evidence="8">
        <text>N(4)-(alpha-D-Man-(1-&gt;2)-alpha-D-Man-(1-&gt;2)-alpha-D-Man-(1-&gt;3)-[alpha-D-Man-(1-&gt;3)-[alpha-D-Man-(1-&gt;2)-alpha-D-Man-(1-&gt;6)]-alpha-D-Man-(1-&gt;6)]-beta-D-Man-(1-&gt;4)-beta-D-GlcNAc-(1-&gt;4)-beta-D-GlcNAc)-L-asparaginyl-[protein] (N-glucan mannose isomer 8A1,2,3B1,3) + 3 H2O = N(4)-(alpha-D-Man-(1-&gt;3)-[alpha-D-Man-(1-&gt;3)-[alpha-D-Man-(1-&gt;6)]-alpha-D-Man-(1-&gt;6)]-beta-D-Man-(1-&gt;4)-beta-D-GlcNAc-(1-&gt;4)-beta-D-GlcNAc)-L-asparaginyl-[protein] (N-glucan mannose isomer 5A1,2) + 3 beta-D-mannose</text>
        <dbReference type="Rhea" id="RHEA:56028"/>
        <dbReference type="Rhea" id="RHEA-COMP:14358"/>
        <dbReference type="Rhea" id="RHEA-COMP:14367"/>
        <dbReference type="ChEBI" id="CHEBI:15377"/>
        <dbReference type="ChEBI" id="CHEBI:28563"/>
        <dbReference type="ChEBI" id="CHEBI:59087"/>
        <dbReference type="ChEBI" id="CHEBI:60628"/>
        <dbReference type="EC" id="3.2.1.113"/>
    </reaction>
</comment>
<dbReference type="GO" id="GO:0016020">
    <property type="term" value="C:membrane"/>
    <property type="evidence" value="ECO:0007669"/>
    <property type="project" value="InterPro"/>
</dbReference>
<protein>
    <recommendedName>
        <fullName evidence="12">alpha-1,2-Mannosidase</fullName>
        <ecNumber evidence="12">3.2.1.-</ecNumber>
    </recommendedName>
</protein>
<evidence type="ECO:0000256" key="12">
    <source>
        <dbReference type="RuleBase" id="RU361193"/>
    </source>
</evidence>
<accession>A0AAE0G3V2</accession>
<evidence type="ECO:0000256" key="8">
    <source>
        <dbReference type="ARBA" id="ARBA00047669"/>
    </source>
</evidence>
<dbReference type="PANTHER" id="PTHR11742">
    <property type="entry name" value="MANNOSYL-OLIGOSACCHARIDE ALPHA-1,2-MANNOSIDASE-RELATED"/>
    <property type="match status" value="1"/>
</dbReference>
<organism evidence="14 15">
    <name type="scientific">Cymbomonas tetramitiformis</name>
    <dbReference type="NCBI Taxonomy" id="36881"/>
    <lineage>
        <taxon>Eukaryota</taxon>
        <taxon>Viridiplantae</taxon>
        <taxon>Chlorophyta</taxon>
        <taxon>Pyramimonadophyceae</taxon>
        <taxon>Pyramimonadales</taxon>
        <taxon>Pyramimonadaceae</taxon>
        <taxon>Cymbomonas</taxon>
    </lineage>
</organism>
<dbReference type="InterPro" id="IPR050749">
    <property type="entry name" value="Glycosyl_Hydrolase_47"/>
</dbReference>
<dbReference type="InterPro" id="IPR001382">
    <property type="entry name" value="Glyco_hydro_47"/>
</dbReference>
<dbReference type="GO" id="GO:0005509">
    <property type="term" value="F:calcium ion binding"/>
    <property type="evidence" value="ECO:0007669"/>
    <property type="project" value="InterPro"/>
</dbReference>
<reference evidence="14 15" key="1">
    <citation type="journal article" date="2015" name="Genome Biol. Evol.">
        <title>Comparative Genomics of a Bacterivorous Green Alga Reveals Evolutionary Causalities and Consequences of Phago-Mixotrophic Mode of Nutrition.</title>
        <authorList>
            <person name="Burns J.A."/>
            <person name="Paasch A."/>
            <person name="Narechania A."/>
            <person name="Kim E."/>
        </authorList>
    </citation>
    <scope>NUCLEOTIDE SEQUENCE [LARGE SCALE GENOMIC DNA]</scope>
    <source>
        <strain evidence="14 15">PLY_AMNH</strain>
    </source>
</reference>
<feature type="compositionally biased region" description="Pro residues" evidence="13">
    <location>
        <begin position="326"/>
        <end position="339"/>
    </location>
</feature>
<dbReference type="InterPro" id="IPR012341">
    <property type="entry name" value="6hp_glycosidase-like_sf"/>
</dbReference>
<comment type="similarity">
    <text evidence="3 12">Belongs to the glycosyl hydrolase 47 family.</text>
</comment>
<feature type="disulfide bond" evidence="11">
    <location>
        <begin position="521"/>
        <end position="598"/>
    </location>
</feature>
<keyword evidence="6 10" id="KW-0106">Calcium</keyword>
<feature type="region of interest" description="Disordered" evidence="13">
    <location>
        <begin position="271"/>
        <end position="425"/>
    </location>
</feature>
<dbReference type="AlphaFoldDB" id="A0AAE0G3V2"/>
<dbReference type="GO" id="GO:0005783">
    <property type="term" value="C:endoplasmic reticulum"/>
    <property type="evidence" value="ECO:0007669"/>
    <property type="project" value="TreeGrafter"/>
</dbReference>
<dbReference type="PRINTS" id="PR00747">
    <property type="entry name" value="GLYHDRLASE47"/>
</dbReference>
<evidence type="ECO:0000256" key="10">
    <source>
        <dbReference type="PIRSR" id="PIRSR601382-2"/>
    </source>
</evidence>
<comment type="pathway">
    <text evidence="2">Protein modification; protein glycosylation.</text>
</comment>
<feature type="compositionally biased region" description="Pro residues" evidence="13">
    <location>
        <begin position="206"/>
        <end position="221"/>
    </location>
</feature>
<feature type="region of interest" description="Disordered" evidence="13">
    <location>
        <begin position="195"/>
        <end position="259"/>
    </location>
</feature>
<feature type="compositionally biased region" description="Low complexity" evidence="13">
    <location>
        <begin position="98"/>
        <end position="115"/>
    </location>
</feature>
<dbReference type="Pfam" id="PF01532">
    <property type="entry name" value="Glyco_hydro_47"/>
    <property type="match status" value="1"/>
</dbReference>
<evidence type="ECO:0000313" key="15">
    <source>
        <dbReference type="Proteomes" id="UP001190700"/>
    </source>
</evidence>
<feature type="region of interest" description="Disordered" evidence="13">
    <location>
        <begin position="26"/>
        <end position="86"/>
    </location>
</feature>
<feature type="compositionally biased region" description="Basic residues" evidence="13">
    <location>
        <begin position="400"/>
        <end position="410"/>
    </location>
</feature>
<evidence type="ECO:0000256" key="6">
    <source>
        <dbReference type="ARBA" id="ARBA00022837"/>
    </source>
</evidence>
<evidence type="ECO:0000256" key="2">
    <source>
        <dbReference type="ARBA" id="ARBA00004922"/>
    </source>
</evidence>
<dbReference type="InterPro" id="IPR036026">
    <property type="entry name" value="Seven-hairpin_glycosidases"/>
</dbReference>
<dbReference type="SUPFAM" id="SSF48225">
    <property type="entry name" value="Seven-hairpin glycosidases"/>
    <property type="match status" value="1"/>
</dbReference>
<keyword evidence="15" id="KW-1185">Reference proteome</keyword>
<keyword evidence="7 11" id="KW-1015">Disulfide bond</keyword>
<dbReference type="Gene3D" id="1.50.10.10">
    <property type="match status" value="1"/>
</dbReference>
<evidence type="ECO:0000256" key="3">
    <source>
        <dbReference type="ARBA" id="ARBA00007658"/>
    </source>
</evidence>
<evidence type="ECO:0000256" key="1">
    <source>
        <dbReference type="ARBA" id="ARBA00001913"/>
    </source>
</evidence>
<comment type="caution">
    <text evidence="14">The sequence shown here is derived from an EMBL/GenBank/DDBJ whole genome shotgun (WGS) entry which is preliminary data.</text>
</comment>
<evidence type="ECO:0000256" key="7">
    <source>
        <dbReference type="ARBA" id="ARBA00023157"/>
    </source>
</evidence>
<feature type="region of interest" description="Disordered" evidence="13">
    <location>
        <begin position="976"/>
        <end position="997"/>
    </location>
</feature>
<evidence type="ECO:0000256" key="11">
    <source>
        <dbReference type="PIRSR" id="PIRSR601382-3"/>
    </source>
</evidence>
<proteinExistence type="inferred from homology"/>
<comment type="cofactor">
    <cofactor evidence="1 10">
        <name>Ca(2+)</name>
        <dbReference type="ChEBI" id="CHEBI:29108"/>
    </cofactor>
</comment>
<evidence type="ECO:0000256" key="13">
    <source>
        <dbReference type="SAM" id="MobiDB-lite"/>
    </source>
</evidence>
<dbReference type="PANTHER" id="PTHR11742:SF55">
    <property type="entry name" value="ENDOPLASMIC RETICULUM MANNOSYL-OLIGOSACCHARIDE 1,2-ALPHA-MANNOSIDASE"/>
    <property type="match status" value="1"/>
</dbReference>
<keyword evidence="5 12" id="KW-0378">Hydrolase</keyword>
<sequence>MARPVAACPDSPQRAATRRSVPRIAAAYPDSPLHAPTRYSVPLTRRSVPRLAAARPDPPQRAPTRRSVPRLAAARPDSPLYGQTRRSVPRLAAACPDSPLPAAAARPAAACPDTPQRAPTRRSVPRLAAARPDSPQRAPIQPQSPGVPQLAAACPDSPLHAPTRRSVPRLAAARPDSPQRASTLVAACPNRCLPDSLHAGTRRSVPDPPQRAPTRPLPPRSVPRLAAAPDPPQRARLPPACPNGSCRPTRPPACPTSPLRPTRACPDFAASVPHAAAPDPPQRARLRRSVPHRRCTPRLRRSVPPTSPLPDPRSVPDFAAACPDSPLRPPARVPDPPAACPIRRSVPGSPPACPTSPLRPTRRSVPRPAAACPDPPQRAPTRRSVPRLAAARPDSPQHTPTRRSVSRHAAARSDSPHRAPTRRSTLRLTAVCPDSPQHAPRKILVKYSTFSPGARGDSYYEYLLKAWLQSGRRDDQLRSMYTEALHGIRSRLLKRSAGNGLLYVAELDGGTVKDKMDHLVCFLPGLMALGVVHGSGRAPAAATSVDVAPDAAVAQGQRRLVQVDTGEREGQNMADVAIGGAPDEMDVLADAEELTSTCNEMYRRMPSGLAPEITHFVRGTGAPTGAPGHAGLHPSTDTQSDSDIIIKIRDSHNLLRPETAESLFVLWRVTRDPVYRDWGWEMWKNFERHCRISSGGYSSLGSVLHSHPENTYKDKQESFFLGETLKYLYLLFSDDEELLPLDRYVLNTEAHPLPILEPPLPAPKSLQQAGRVKATELRHKLPFDHLAELRLNKEGQQKVSDDSQAVARVWFVRLSLEFCMLSWLLVRLNKEGQQKVSGDSQAVSRVWFVRLESRVLHALLWSLVRLNTEGQQKVSDDSQAVSRLCTAEDHAPKKPHLPSAVPTALAQPPVAALSLGVRRRAPHPESLPRLLSMLQQLHQAWHPRCGDGEPSLEANMPSALLLLVGNHGDGVTCNTDVRPEHGDPGVRPAEVTNANTT</sequence>
<dbReference type="Proteomes" id="UP001190700">
    <property type="component" value="Unassembled WGS sequence"/>
</dbReference>
<feature type="region of interest" description="Disordered" evidence="13">
    <location>
        <begin position="1"/>
        <end position="20"/>
    </location>
</feature>
<evidence type="ECO:0000256" key="5">
    <source>
        <dbReference type="ARBA" id="ARBA00022801"/>
    </source>
</evidence>
<keyword evidence="4 10" id="KW-0479">Metal-binding</keyword>
<keyword evidence="12" id="KW-0326">Glycosidase</keyword>
<dbReference type="GO" id="GO:0005975">
    <property type="term" value="P:carbohydrate metabolic process"/>
    <property type="evidence" value="ECO:0007669"/>
    <property type="project" value="InterPro"/>
</dbReference>
<evidence type="ECO:0000256" key="4">
    <source>
        <dbReference type="ARBA" id="ARBA00022723"/>
    </source>
</evidence>
<feature type="region of interest" description="Disordered" evidence="13">
    <location>
        <begin position="98"/>
        <end position="182"/>
    </location>
</feature>
<evidence type="ECO:0000313" key="14">
    <source>
        <dbReference type="EMBL" id="KAK3271044.1"/>
    </source>
</evidence>
<dbReference type="EMBL" id="LGRX02010049">
    <property type="protein sequence ID" value="KAK3271044.1"/>
    <property type="molecule type" value="Genomic_DNA"/>
</dbReference>
<dbReference type="EC" id="3.2.1.-" evidence="12"/>
<comment type="catalytic activity">
    <reaction evidence="9">
        <text>N(4)-(alpha-D-Man-(1-&gt;2)-alpha-D-Man-(1-&gt;2)-alpha-D-Man-(1-&gt;3)-[alpha-D-Man-(1-&gt;2)-alpha-D-Man-(1-&gt;3)-[alpha-D-Man-(1-&gt;2)-alpha-D-Man-(1-&gt;6)]-alpha-D-Man-(1-&gt;6)]-beta-D-Man-(1-&gt;4)-beta-D-GlcNAc-(1-&gt;4)-beta-D-GlcNAc)-L-asparaginyl-[protein] (N-glucan mannose isomer 9A1,2,3B1,2,3) + 4 H2O = N(4)-(alpha-D-Man-(1-&gt;3)-[alpha-D-Man-(1-&gt;3)-[alpha-D-Man-(1-&gt;6)]-alpha-D-Man-(1-&gt;6)]-beta-D-Man-(1-&gt;4)-beta-D-GlcNAc-(1-&gt;4)-beta-D-GlcNAc)-L-asparaginyl-[protein] (N-glucan mannose isomer 5A1,2) + 4 beta-D-mannose</text>
        <dbReference type="Rhea" id="RHEA:56008"/>
        <dbReference type="Rhea" id="RHEA-COMP:14356"/>
        <dbReference type="Rhea" id="RHEA-COMP:14367"/>
        <dbReference type="ChEBI" id="CHEBI:15377"/>
        <dbReference type="ChEBI" id="CHEBI:28563"/>
        <dbReference type="ChEBI" id="CHEBI:59087"/>
        <dbReference type="ChEBI" id="CHEBI:139493"/>
        <dbReference type="EC" id="3.2.1.113"/>
    </reaction>
</comment>
<evidence type="ECO:0000256" key="9">
    <source>
        <dbReference type="ARBA" id="ARBA00048605"/>
    </source>
</evidence>
<feature type="compositionally biased region" description="Basic residues" evidence="13">
    <location>
        <begin position="284"/>
        <end position="301"/>
    </location>
</feature>
<dbReference type="GO" id="GO:0004571">
    <property type="term" value="F:mannosyl-oligosaccharide 1,2-alpha-mannosidase activity"/>
    <property type="evidence" value="ECO:0007669"/>
    <property type="project" value="UniProtKB-EC"/>
</dbReference>
<gene>
    <name evidence="14" type="ORF">CYMTET_20586</name>
</gene>